<sequence>MLYAPDELVFKIMSSNSKQNSLKYVYYYEEASERWSGLVNELDRIVSSLLNSEKTNANVTFAAVSSQSPFQAMHVGEDDFVILVDTRTFETLLPLCLRVQSLEALNEIIGAPNISEPRDFSGKFLMDIAKEIVFHTEDPKYLLLPSQPKYIYQAALCFILGHELAHISNGHLDFIKSEGFIHHSNTIEEKELTLKTLEMDADTTATSSVIKVFEPMIEQVRSQNELPQTERDTAERSIRGGYVLGIYIAHLYHDALTLNYLPKAHPITYSRFMISIYVLKRFYSRQFPDQFYLPDDVRKALTDAFASLSGSLDNLCHPTAANTEIYDLKDDKSTYEYQFSGELIALDFLEPLHERWALIRPELEHLQRGGFLARAIV</sequence>
<dbReference type="EMBL" id="HG992341">
    <property type="protein sequence ID" value="CAE6768616.1"/>
    <property type="molecule type" value="Genomic_DNA"/>
</dbReference>
<protein>
    <submittedName>
        <fullName evidence="1">Uncharacterized protein</fullName>
    </submittedName>
</protein>
<gene>
    <name evidence="1" type="ORF">CFBP1159_21060</name>
</gene>
<dbReference type="AlphaFoldDB" id="A0A8D6Y5V5"/>
<reference evidence="1" key="1">
    <citation type="submission" date="2021-02" db="EMBL/GenBank/DDBJ databases">
        <authorList>
            <person name="Pothier F. J."/>
        </authorList>
    </citation>
    <scope>NUCLEOTIDE SEQUENCE</scope>
    <source>
        <strain evidence="1">CFBP 1159</strain>
    </source>
</reference>
<accession>A0A8D6Y5V5</accession>
<dbReference type="EMBL" id="HG992341">
    <property type="protein sequence ID" value="CAE6768654.1"/>
    <property type="molecule type" value="Genomic_DNA"/>
</dbReference>
<dbReference type="Proteomes" id="UP000835243">
    <property type="component" value="Chromosome"/>
</dbReference>
<name>A0A8D6Y5V5_9XANT</name>
<organism evidence="1">
    <name type="scientific">Xanthomonas arboricola pv. corylina</name>
    <dbReference type="NCBI Taxonomy" id="487821"/>
    <lineage>
        <taxon>Bacteria</taxon>
        <taxon>Pseudomonadati</taxon>
        <taxon>Pseudomonadota</taxon>
        <taxon>Gammaproteobacteria</taxon>
        <taxon>Lysobacterales</taxon>
        <taxon>Lysobacteraceae</taxon>
        <taxon>Xanthomonas</taxon>
    </lineage>
</organism>
<proteinExistence type="predicted"/>
<evidence type="ECO:0000313" key="1">
    <source>
        <dbReference type="EMBL" id="CAE6768616.1"/>
    </source>
</evidence>